<proteinExistence type="predicted"/>
<keyword evidence="2" id="KW-0812">Transmembrane</keyword>
<evidence type="ECO:0000313" key="5">
    <source>
        <dbReference type="EMBL" id="SDN29572.1"/>
    </source>
</evidence>
<dbReference type="OrthoDB" id="3628931at2"/>
<evidence type="ECO:0000259" key="3">
    <source>
        <dbReference type="Pfam" id="PF13828"/>
    </source>
</evidence>
<reference evidence="5 6" key="1">
    <citation type="submission" date="2016-10" db="EMBL/GenBank/DDBJ databases">
        <authorList>
            <person name="de Groot N.N."/>
        </authorList>
    </citation>
    <scope>NUCLEOTIDE SEQUENCE [LARGE SCALE GENOMIC DNA]</scope>
    <source>
        <strain evidence="5 6">CGMCC 4.2022</strain>
    </source>
</reference>
<dbReference type="RefSeq" id="WP_093783669.1">
    <property type="nucleotide sequence ID" value="NZ_FNIE01000003.1"/>
</dbReference>
<name>A0A1H0A730_9ACTN</name>
<feature type="domain" description="DUF4190" evidence="3">
    <location>
        <begin position="121"/>
        <end position="176"/>
    </location>
</feature>
<feature type="compositionally biased region" description="Low complexity" evidence="1">
    <location>
        <begin position="34"/>
        <end position="49"/>
    </location>
</feature>
<dbReference type="EMBL" id="FNIE01000003">
    <property type="protein sequence ID" value="SDN29572.1"/>
    <property type="molecule type" value="Genomic_DNA"/>
</dbReference>
<dbReference type="Pfam" id="PF13845">
    <property type="entry name" value="Septum_form"/>
    <property type="match status" value="1"/>
</dbReference>
<evidence type="ECO:0000256" key="1">
    <source>
        <dbReference type="SAM" id="MobiDB-lite"/>
    </source>
</evidence>
<protein>
    <submittedName>
        <fullName evidence="5">Septum formation</fullName>
    </submittedName>
</protein>
<feature type="domain" description="Septum formation-related" evidence="4">
    <location>
        <begin position="218"/>
        <end position="299"/>
    </location>
</feature>
<dbReference type="STRING" id="310781.SAMN05216259_103445"/>
<sequence length="340" mass="34221">MDIPPPPPPPPLGDEPPHDQKPSAHPAGPPPYGYPQDAGPSYGYPQAAPYGPPPAYGQPQQPPGYGANPYQQNPYAAPGPPGYPAAPGYPGAPGVPGYPQPYPQYPGQQGWFAVERTTNGLAIASLVTAFTCIPFLALGLGIGGLRQIKRRGQRGRGLAIAGVTLGSIGTALIALFVVLGVTGVFDEGNTKVADIKAGQCFNTVGRHLSQYGDGGKVSTTVDVVDCGKAHDAEAYDVFPVDSATGAYPGVPVISGEASAKCPAAAEDYLDGKTLPAGMGYFSYIPPASAWARGDHSVTCFFGSPGGKVTGSVRSGVTGGGSDGGSDGGPDGDGSDGGVGV</sequence>
<dbReference type="Pfam" id="PF13828">
    <property type="entry name" value="DUF4190"/>
    <property type="match status" value="1"/>
</dbReference>
<evidence type="ECO:0000256" key="2">
    <source>
        <dbReference type="SAM" id="Phobius"/>
    </source>
</evidence>
<dbReference type="InterPro" id="IPR026004">
    <property type="entry name" value="Septum_form"/>
</dbReference>
<feature type="compositionally biased region" description="Pro residues" evidence="1">
    <location>
        <begin position="1"/>
        <end position="14"/>
    </location>
</feature>
<dbReference type="AlphaFoldDB" id="A0A1H0A730"/>
<feature type="region of interest" description="Disordered" evidence="1">
    <location>
        <begin position="1"/>
        <end position="82"/>
    </location>
</feature>
<gene>
    <name evidence="5" type="ORF">SAMN05216259_103445</name>
</gene>
<evidence type="ECO:0000259" key="4">
    <source>
        <dbReference type="Pfam" id="PF13845"/>
    </source>
</evidence>
<feature type="transmembrane region" description="Helical" evidence="2">
    <location>
        <begin position="157"/>
        <end position="185"/>
    </location>
</feature>
<dbReference type="Proteomes" id="UP000199341">
    <property type="component" value="Unassembled WGS sequence"/>
</dbReference>
<keyword evidence="6" id="KW-1185">Reference proteome</keyword>
<organism evidence="5 6">
    <name type="scientific">Actinacidiphila guanduensis</name>
    <dbReference type="NCBI Taxonomy" id="310781"/>
    <lineage>
        <taxon>Bacteria</taxon>
        <taxon>Bacillati</taxon>
        <taxon>Actinomycetota</taxon>
        <taxon>Actinomycetes</taxon>
        <taxon>Kitasatosporales</taxon>
        <taxon>Streptomycetaceae</taxon>
        <taxon>Actinacidiphila</taxon>
    </lineage>
</organism>
<feature type="compositionally biased region" description="Low complexity" evidence="1">
    <location>
        <begin position="63"/>
        <end position="76"/>
    </location>
</feature>
<feature type="compositionally biased region" description="Gly residues" evidence="1">
    <location>
        <begin position="316"/>
        <end position="340"/>
    </location>
</feature>
<feature type="region of interest" description="Disordered" evidence="1">
    <location>
        <begin position="308"/>
        <end position="340"/>
    </location>
</feature>
<dbReference type="InterPro" id="IPR025241">
    <property type="entry name" value="DUF4190"/>
</dbReference>
<keyword evidence="2" id="KW-0472">Membrane</keyword>
<evidence type="ECO:0000313" key="6">
    <source>
        <dbReference type="Proteomes" id="UP000199341"/>
    </source>
</evidence>
<feature type="transmembrane region" description="Helical" evidence="2">
    <location>
        <begin position="121"/>
        <end position="145"/>
    </location>
</feature>
<feature type="compositionally biased region" description="Pro residues" evidence="1">
    <location>
        <begin position="50"/>
        <end position="62"/>
    </location>
</feature>
<keyword evidence="2" id="KW-1133">Transmembrane helix</keyword>
<accession>A0A1H0A730</accession>